<reference evidence="1" key="1">
    <citation type="submission" date="2020-05" db="EMBL/GenBank/DDBJ databases">
        <authorList>
            <person name="Chiriac C."/>
            <person name="Salcher M."/>
            <person name="Ghai R."/>
            <person name="Kavagutti S V."/>
        </authorList>
    </citation>
    <scope>NUCLEOTIDE SEQUENCE</scope>
</reference>
<dbReference type="EMBL" id="CAFBLP010000047">
    <property type="protein sequence ID" value="CAB4883865.1"/>
    <property type="molecule type" value="Genomic_DNA"/>
</dbReference>
<organism evidence="1">
    <name type="scientific">freshwater metagenome</name>
    <dbReference type="NCBI Taxonomy" id="449393"/>
    <lineage>
        <taxon>unclassified sequences</taxon>
        <taxon>metagenomes</taxon>
        <taxon>ecological metagenomes</taxon>
    </lineage>
</organism>
<sequence length="139" mass="13596">MKKSVRQALVAGTFAVAVGGGIVAASAATLGTLTSTNLGAASSVVAACDTNGVDIAYTTAYNATAHEYVIDTATVSSINAACDGQSMKVQLYGAAGVVEGSQETETLDASGTQLFTFGTAAVSNVVTGAAIVISGTIVP</sequence>
<evidence type="ECO:0000313" key="1">
    <source>
        <dbReference type="EMBL" id="CAB4883865.1"/>
    </source>
</evidence>
<protein>
    <submittedName>
        <fullName evidence="1">Unannotated protein</fullName>
    </submittedName>
</protein>
<proteinExistence type="predicted"/>
<name>A0A6J7ES09_9ZZZZ</name>
<accession>A0A6J7ES09</accession>
<dbReference type="AlphaFoldDB" id="A0A6J7ES09"/>
<gene>
    <name evidence="1" type="ORF">UFOPK3376_01857</name>
</gene>